<dbReference type="EMBL" id="VTPC01078742">
    <property type="protein sequence ID" value="KAF2888254.1"/>
    <property type="molecule type" value="Genomic_DNA"/>
</dbReference>
<sequence length="130" mass="15533">MDGYKQRLYSMSGACRRRWITNQQKPNKKDNTSLRPNQVIRRRKSDIVLQRNIRKSQSKHTTNNFMMGDFNCKIGIKQRDDENYIRIHGLGMRNPRDKTIQLGYVLKEKQQEMDTKEEIRSIIYCPTILI</sequence>
<reference evidence="1" key="1">
    <citation type="submission" date="2019-08" db="EMBL/GenBank/DDBJ databases">
        <title>The genome of the North American firefly Photinus pyralis.</title>
        <authorList>
            <consortium name="Photinus pyralis genome working group"/>
            <person name="Fallon T.R."/>
            <person name="Sander Lower S.E."/>
            <person name="Weng J.-K."/>
        </authorList>
    </citation>
    <scope>NUCLEOTIDE SEQUENCE</scope>
    <source>
        <strain evidence="1">TRF0915ILg1</strain>
        <tissue evidence="1">Whole body</tissue>
    </source>
</reference>
<dbReference type="AlphaFoldDB" id="A0A8K0G6W3"/>
<evidence type="ECO:0000313" key="1">
    <source>
        <dbReference type="EMBL" id="KAF2888254.1"/>
    </source>
</evidence>
<evidence type="ECO:0000313" key="2">
    <source>
        <dbReference type="Proteomes" id="UP000801492"/>
    </source>
</evidence>
<dbReference type="Proteomes" id="UP000801492">
    <property type="component" value="Unassembled WGS sequence"/>
</dbReference>
<comment type="caution">
    <text evidence="1">The sequence shown here is derived from an EMBL/GenBank/DDBJ whole genome shotgun (WGS) entry which is preliminary data.</text>
</comment>
<proteinExistence type="predicted"/>
<accession>A0A8K0G6W3</accession>
<organism evidence="1 2">
    <name type="scientific">Ignelater luminosus</name>
    <name type="common">Cucubano</name>
    <name type="synonym">Pyrophorus luminosus</name>
    <dbReference type="NCBI Taxonomy" id="2038154"/>
    <lineage>
        <taxon>Eukaryota</taxon>
        <taxon>Metazoa</taxon>
        <taxon>Ecdysozoa</taxon>
        <taxon>Arthropoda</taxon>
        <taxon>Hexapoda</taxon>
        <taxon>Insecta</taxon>
        <taxon>Pterygota</taxon>
        <taxon>Neoptera</taxon>
        <taxon>Endopterygota</taxon>
        <taxon>Coleoptera</taxon>
        <taxon>Polyphaga</taxon>
        <taxon>Elateriformia</taxon>
        <taxon>Elateroidea</taxon>
        <taxon>Elateridae</taxon>
        <taxon>Agrypninae</taxon>
        <taxon>Pyrophorini</taxon>
        <taxon>Ignelater</taxon>
    </lineage>
</organism>
<gene>
    <name evidence="1" type="ORF">ILUMI_17919</name>
</gene>
<name>A0A8K0G6W3_IGNLU</name>
<protein>
    <submittedName>
        <fullName evidence="1">Uncharacterized protein</fullName>
    </submittedName>
</protein>
<keyword evidence="2" id="KW-1185">Reference proteome</keyword>